<evidence type="ECO:0000256" key="3">
    <source>
        <dbReference type="ARBA" id="ARBA00022691"/>
    </source>
</evidence>
<dbReference type="SUPFAM" id="SSF82199">
    <property type="entry name" value="SET domain"/>
    <property type="match status" value="2"/>
</dbReference>
<keyword evidence="4" id="KW-0479">Metal-binding</keyword>
<dbReference type="InterPro" id="IPR001214">
    <property type="entry name" value="SET_dom"/>
</dbReference>
<dbReference type="Gene3D" id="6.10.140.2220">
    <property type="match status" value="1"/>
</dbReference>
<evidence type="ECO:0000259" key="8">
    <source>
        <dbReference type="PROSITE" id="PS50280"/>
    </source>
</evidence>
<protein>
    <submittedName>
        <fullName evidence="10">SET and MYND domain-containing protein 4</fullName>
    </submittedName>
</protein>
<dbReference type="GO" id="GO:0008757">
    <property type="term" value="F:S-adenosylmethionine-dependent methyltransferase activity"/>
    <property type="evidence" value="ECO:0007669"/>
    <property type="project" value="UniProtKB-ARBA"/>
</dbReference>
<dbReference type="InterPro" id="IPR052097">
    <property type="entry name" value="SET-MYND_domain_protein"/>
</dbReference>
<dbReference type="GO" id="GO:0042826">
    <property type="term" value="F:histone deacetylase binding"/>
    <property type="evidence" value="ECO:0007669"/>
    <property type="project" value="TreeGrafter"/>
</dbReference>
<accession>E2BRE0</accession>
<name>E2BRE0_HARSA</name>
<dbReference type="AlphaFoldDB" id="E2BRE0"/>
<keyword evidence="1" id="KW-0489">Methyltransferase</keyword>
<dbReference type="GO" id="GO:0008276">
    <property type="term" value="F:protein methyltransferase activity"/>
    <property type="evidence" value="ECO:0007669"/>
    <property type="project" value="UniProtKB-ARBA"/>
</dbReference>
<dbReference type="GO" id="GO:0005634">
    <property type="term" value="C:nucleus"/>
    <property type="evidence" value="ECO:0007669"/>
    <property type="project" value="TreeGrafter"/>
</dbReference>
<evidence type="ECO:0000256" key="6">
    <source>
        <dbReference type="ARBA" id="ARBA00022833"/>
    </source>
</evidence>
<dbReference type="EMBL" id="GL449962">
    <property type="protein sequence ID" value="EFN81718.1"/>
    <property type="molecule type" value="Genomic_DNA"/>
</dbReference>
<dbReference type="Gene3D" id="2.170.270.10">
    <property type="entry name" value="SET domain"/>
    <property type="match status" value="1"/>
</dbReference>
<gene>
    <name evidence="10" type="ORF">EAI_13461</name>
</gene>
<dbReference type="OrthoDB" id="7770870at2759"/>
<evidence type="ECO:0000256" key="7">
    <source>
        <dbReference type="PROSITE-ProRule" id="PRU00134"/>
    </source>
</evidence>
<dbReference type="GO" id="GO:0005737">
    <property type="term" value="C:cytoplasm"/>
    <property type="evidence" value="ECO:0007669"/>
    <property type="project" value="TreeGrafter"/>
</dbReference>
<dbReference type="GO" id="GO:0008170">
    <property type="term" value="F:N-methyltransferase activity"/>
    <property type="evidence" value="ECO:0007669"/>
    <property type="project" value="UniProtKB-ARBA"/>
</dbReference>
<proteinExistence type="predicted"/>
<evidence type="ECO:0000256" key="1">
    <source>
        <dbReference type="ARBA" id="ARBA00022603"/>
    </source>
</evidence>
<dbReference type="Gene3D" id="1.10.220.160">
    <property type="match status" value="1"/>
</dbReference>
<evidence type="ECO:0000256" key="5">
    <source>
        <dbReference type="ARBA" id="ARBA00022771"/>
    </source>
</evidence>
<dbReference type="InterPro" id="IPR002893">
    <property type="entry name" value="Znf_MYND"/>
</dbReference>
<dbReference type="GO" id="GO:0008270">
    <property type="term" value="F:zinc ion binding"/>
    <property type="evidence" value="ECO:0007669"/>
    <property type="project" value="UniProtKB-KW"/>
</dbReference>
<dbReference type="PROSITE" id="PS50280">
    <property type="entry name" value="SET"/>
    <property type="match status" value="1"/>
</dbReference>
<keyword evidence="6" id="KW-0862">Zinc</keyword>
<keyword evidence="11" id="KW-1185">Reference proteome</keyword>
<sequence length="343" mass="39310">MSHCSNCLRVCLATIPCKYCTYAMYCSEQCRDIEWEKYHDVECAIFSVMVAEKFLSLDLFSLRILMCAIKEAGDIQGLRTMLERADGSDDPRTMGFSPDGKFHSEKYISLYGLMTNTQYTKIFGTKLPGNFKTLANNDNATFLGGLILRHQLIISTNAHTIYEEQYLCAEERGNAILPFCSLFNHSCNPNVFRVSRSQHTVLYTLYPIRKGEQLLDNYGSHFAMESKIVRQNMLLKHYHFTCKCIPCQENWPVLSDFKSFETLAIPASDKNVIRNALKKLDTYIDMARKADVLGKPYIIEDLLTMIRVMYDRVPIACQEMGNVVETLKRVFALHGNTFILPQN</sequence>
<dbReference type="Proteomes" id="UP000008237">
    <property type="component" value="Unassembled WGS sequence"/>
</dbReference>
<keyword evidence="3" id="KW-0949">S-adenosyl-L-methionine</keyword>
<evidence type="ECO:0000313" key="11">
    <source>
        <dbReference type="Proteomes" id="UP000008237"/>
    </source>
</evidence>
<dbReference type="STRING" id="610380.E2BRE0"/>
<dbReference type="PANTHER" id="PTHR46165">
    <property type="entry name" value="SET AND MYND DOMAIN-CONTAINING PROTEIN 4"/>
    <property type="match status" value="1"/>
</dbReference>
<dbReference type="OMA" id="NCHDISE"/>
<dbReference type="GO" id="GO:0032259">
    <property type="term" value="P:methylation"/>
    <property type="evidence" value="ECO:0007669"/>
    <property type="project" value="UniProtKB-KW"/>
</dbReference>
<reference evidence="10 11" key="1">
    <citation type="journal article" date="2010" name="Science">
        <title>Genomic comparison of the ants Camponotus floridanus and Harpegnathos saltator.</title>
        <authorList>
            <person name="Bonasio R."/>
            <person name="Zhang G."/>
            <person name="Ye C."/>
            <person name="Mutti N.S."/>
            <person name="Fang X."/>
            <person name="Qin N."/>
            <person name="Donahue G."/>
            <person name="Yang P."/>
            <person name="Li Q."/>
            <person name="Li C."/>
            <person name="Zhang P."/>
            <person name="Huang Z."/>
            <person name="Berger S.L."/>
            <person name="Reinberg D."/>
            <person name="Wang J."/>
            <person name="Liebig J."/>
        </authorList>
    </citation>
    <scope>NUCLEOTIDE SEQUENCE [LARGE SCALE GENOMIC DNA]</scope>
    <source>
        <strain evidence="10 11">R22 G/1</strain>
    </source>
</reference>
<feature type="domain" description="MYND-type" evidence="9">
    <location>
        <begin position="4"/>
        <end position="43"/>
    </location>
</feature>
<dbReference type="InParanoid" id="E2BRE0"/>
<dbReference type="Pfam" id="PF00856">
    <property type="entry name" value="SET"/>
    <property type="match status" value="1"/>
</dbReference>
<dbReference type="InterPro" id="IPR046341">
    <property type="entry name" value="SET_dom_sf"/>
</dbReference>
<feature type="domain" description="SET" evidence="8">
    <location>
        <begin position="8"/>
        <end position="219"/>
    </location>
</feature>
<keyword evidence="5 7" id="KW-0863">Zinc-finger</keyword>
<evidence type="ECO:0000313" key="10">
    <source>
        <dbReference type="EMBL" id="EFN81718.1"/>
    </source>
</evidence>
<dbReference type="Pfam" id="PF01753">
    <property type="entry name" value="zf-MYND"/>
    <property type="match status" value="1"/>
</dbReference>
<evidence type="ECO:0000256" key="4">
    <source>
        <dbReference type="ARBA" id="ARBA00022723"/>
    </source>
</evidence>
<dbReference type="PROSITE" id="PS50865">
    <property type="entry name" value="ZF_MYND_2"/>
    <property type="match status" value="1"/>
</dbReference>
<keyword evidence="2" id="KW-0808">Transferase</keyword>
<evidence type="ECO:0000256" key="2">
    <source>
        <dbReference type="ARBA" id="ARBA00022679"/>
    </source>
</evidence>
<organism evidence="11">
    <name type="scientific">Harpegnathos saltator</name>
    <name type="common">Jerdon's jumping ant</name>
    <dbReference type="NCBI Taxonomy" id="610380"/>
    <lineage>
        <taxon>Eukaryota</taxon>
        <taxon>Metazoa</taxon>
        <taxon>Ecdysozoa</taxon>
        <taxon>Arthropoda</taxon>
        <taxon>Hexapoda</taxon>
        <taxon>Insecta</taxon>
        <taxon>Pterygota</taxon>
        <taxon>Neoptera</taxon>
        <taxon>Endopterygota</taxon>
        <taxon>Hymenoptera</taxon>
        <taxon>Apocrita</taxon>
        <taxon>Aculeata</taxon>
        <taxon>Formicoidea</taxon>
        <taxon>Formicidae</taxon>
        <taxon>Ponerinae</taxon>
        <taxon>Ponerini</taxon>
        <taxon>Harpegnathos</taxon>
    </lineage>
</organism>
<evidence type="ECO:0000259" key="9">
    <source>
        <dbReference type="PROSITE" id="PS50865"/>
    </source>
</evidence>
<dbReference type="PANTHER" id="PTHR46165:SF2">
    <property type="entry name" value="SET AND MYND DOMAIN-CONTAINING PROTEIN 4"/>
    <property type="match status" value="1"/>
</dbReference>